<feature type="region of interest" description="Disordered" evidence="3">
    <location>
        <begin position="163"/>
        <end position="201"/>
    </location>
</feature>
<dbReference type="RefSeq" id="WP_073584612.1">
    <property type="nucleotide sequence ID" value="NZ_AP024897.1"/>
</dbReference>
<feature type="domain" description="Pectate lyase" evidence="5">
    <location>
        <begin position="248"/>
        <end position="454"/>
    </location>
</feature>
<feature type="domain" description="Ricin B lectin" evidence="4">
    <location>
        <begin position="26"/>
        <end position="163"/>
    </location>
</feature>
<comment type="similarity">
    <text evidence="2">Belongs to the polysaccharide lyase 1 family.</text>
</comment>
<dbReference type="CDD" id="cd00161">
    <property type="entry name" value="beta-trefoil_Ricin-like"/>
    <property type="match status" value="1"/>
</dbReference>
<dbReference type="Gene3D" id="2.80.10.50">
    <property type="match status" value="3"/>
</dbReference>
<feature type="compositionally biased region" description="Gly residues" evidence="3">
    <location>
        <begin position="168"/>
        <end position="177"/>
    </location>
</feature>
<dbReference type="InterPro" id="IPR012334">
    <property type="entry name" value="Pectin_lyas_fold"/>
</dbReference>
<dbReference type="InterPro" id="IPR045032">
    <property type="entry name" value="PEL"/>
</dbReference>
<name>A0A1M7YYK2_9VIBR</name>
<protein>
    <submittedName>
        <fullName evidence="6">Pectate trisaccharide-lyase</fullName>
        <ecNumber evidence="6">4.2.2.22</ecNumber>
    </submittedName>
</protein>
<feature type="compositionally biased region" description="Low complexity" evidence="3">
    <location>
        <begin position="178"/>
        <end position="187"/>
    </location>
</feature>
<feature type="compositionally biased region" description="Gly residues" evidence="3">
    <location>
        <begin position="188"/>
        <end position="199"/>
    </location>
</feature>
<dbReference type="SUPFAM" id="SSF50370">
    <property type="entry name" value="Ricin B-like lectins"/>
    <property type="match status" value="1"/>
</dbReference>
<dbReference type="GO" id="GO:0000272">
    <property type="term" value="P:polysaccharide catabolic process"/>
    <property type="evidence" value="ECO:0007669"/>
    <property type="project" value="UniProtKB-KW"/>
</dbReference>
<keyword evidence="1 2" id="KW-0456">Lyase</keyword>
<keyword evidence="2" id="KW-0964">Secreted</keyword>
<dbReference type="InterPro" id="IPR035992">
    <property type="entry name" value="Ricin_B-like_lectins"/>
</dbReference>
<dbReference type="OrthoDB" id="9146392at2"/>
<sequence length="514" mass="56116">MIIKKIIPGILLLAVVGQVWAADLPEGRYVIYSKHSGRAFDVTAGSKDNGARLQQWGYGGGKWQQFDLMYEGDGYYSLRAAHSGKALDVRAHSTASGADIIQYDFRGNDNQLWKLNDRGNGYYTIISKHSGKVMDVWDQSTKSGAKIRQATLTNKDNQLFRFESVDGGSSGGSGNGNQGSNKADGFAGQDGGTTGGKGGQTVTVNSCSDLKSALKKSEPLIIQIPDKTLDCRTASRPLQACQVKCSGKSKYTYRVPVGNQSCRELGSSNNNTVTKYRNETRLNVASNKSIIGLGPKSTVRGGSFNVDGQSNVIFRNFTITDINPGLVEASDGISVKNVKHLWIDHMGFSQISDGYVDMNSSKNVTFSWNHFNGYNTASCDNHHSYVMFADDSQVTYHHNFFDQGGGRNPKLDKQGTRAHLYNNYWKGITYFATNVNSGAEALVEGNYYKDVQRPHWNNGGAIDARKSTNVYSGTSTSKGADSGDSVFRDISMYSYHLDRASDLPDRLKSGTGPQ</sequence>
<dbReference type="Pfam" id="PF00544">
    <property type="entry name" value="Pectate_lyase_4"/>
    <property type="match status" value="1"/>
</dbReference>
<gene>
    <name evidence="6" type="primary">pelA_3</name>
    <name evidence="6" type="ORF">VQ7734_03326</name>
</gene>
<dbReference type="GO" id="GO:0005576">
    <property type="term" value="C:extracellular region"/>
    <property type="evidence" value="ECO:0007669"/>
    <property type="project" value="UniProtKB-SubCell"/>
</dbReference>
<dbReference type="EMBL" id="FRFG01000042">
    <property type="protein sequence ID" value="SHO57556.1"/>
    <property type="molecule type" value="Genomic_DNA"/>
</dbReference>
<evidence type="ECO:0000313" key="6">
    <source>
        <dbReference type="EMBL" id="SHO57556.1"/>
    </source>
</evidence>
<comment type="subcellular location">
    <subcellularLocation>
        <location evidence="2">Secreted</location>
    </subcellularLocation>
</comment>
<dbReference type="Pfam" id="PF14200">
    <property type="entry name" value="RicinB_lectin_2"/>
    <property type="match status" value="2"/>
</dbReference>
<dbReference type="InterPro" id="IPR011050">
    <property type="entry name" value="Pectin_lyase_fold/virulence"/>
</dbReference>
<dbReference type="PROSITE" id="PS50231">
    <property type="entry name" value="RICIN_B_LECTIN"/>
    <property type="match status" value="1"/>
</dbReference>
<organism evidence="6 7">
    <name type="scientific">Vibrio quintilis</name>
    <dbReference type="NCBI Taxonomy" id="1117707"/>
    <lineage>
        <taxon>Bacteria</taxon>
        <taxon>Pseudomonadati</taxon>
        <taxon>Pseudomonadota</taxon>
        <taxon>Gammaproteobacteria</taxon>
        <taxon>Vibrionales</taxon>
        <taxon>Vibrionaceae</taxon>
        <taxon>Vibrio</taxon>
    </lineage>
</organism>
<evidence type="ECO:0000256" key="1">
    <source>
        <dbReference type="ARBA" id="ARBA00023239"/>
    </source>
</evidence>
<dbReference type="SUPFAM" id="SSF51126">
    <property type="entry name" value="Pectin lyase-like"/>
    <property type="match status" value="1"/>
</dbReference>
<dbReference type="GO" id="GO:0030570">
    <property type="term" value="F:pectate lyase activity"/>
    <property type="evidence" value="ECO:0007669"/>
    <property type="project" value="InterPro"/>
</dbReference>
<dbReference type="STRING" id="1117707.VQ7734_03326"/>
<dbReference type="InterPro" id="IPR000772">
    <property type="entry name" value="Ricin_B_lectin"/>
</dbReference>
<reference evidence="7" key="1">
    <citation type="submission" date="2016-12" db="EMBL/GenBank/DDBJ databases">
        <authorList>
            <person name="Rodrigo-Torres L."/>
            <person name="Arahal R.D."/>
            <person name="Lucena T."/>
        </authorList>
    </citation>
    <scope>NUCLEOTIDE SEQUENCE [LARGE SCALE GENOMIC DNA]</scope>
</reference>
<evidence type="ECO:0000259" key="4">
    <source>
        <dbReference type="SMART" id="SM00458"/>
    </source>
</evidence>
<evidence type="ECO:0000259" key="5">
    <source>
        <dbReference type="SMART" id="SM00656"/>
    </source>
</evidence>
<dbReference type="InterPro" id="IPR002022">
    <property type="entry name" value="Pec_lyase"/>
</dbReference>
<evidence type="ECO:0000256" key="2">
    <source>
        <dbReference type="RuleBase" id="RU361173"/>
    </source>
</evidence>
<dbReference type="PANTHER" id="PTHR31683">
    <property type="entry name" value="PECTATE LYASE 18-RELATED"/>
    <property type="match status" value="1"/>
</dbReference>
<evidence type="ECO:0000313" key="7">
    <source>
        <dbReference type="Proteomes" id="UP000184600"/>
    </source>
</evidence>
<keyword evidence="7" id="KW-1185">Reference proteome</keyword>
<evidence type="ECO:0000256" key="3">
    <source>
        <dbReference type="SAM" id="MobiDB-lite"/>
    </source>
</evidence>
<dbReference type="EC" id="4.2.2.22" evidence="6"/>
<proteinExistence type="inferred from homology"/>
<keyword evidence="2" id="KW-0119">Carbohydrate metabolism</keyword>
<dbReference type="Proteomes" id="UP000184600">
    <property type="component" value="Unassembled WGS sequence"/>
</dbReference>
<keyword evidence="2" id="KW-0624">Polysaccharide degradation</keyword>
<accession>A0A1M7YYK2</accession>
<dbReference type="AlphaFoldDB" id="A0A1M7YYK2"/>
<dbReference type="SMART" id="SM00656">
    <property type="entry name" value="Amb_all"/>
    <property type="match status" value="1"/>
</dbReference>
<dbReference type="SMART" id="SM00458">
    <property type="entry name" value="RICIN"/>
    <property type="match status" value="1"/>
</dbReference>
<dbReference type="Gene3D" id="2.160.20.10">
    <property type="entry name" value="Single-stranded right-handed beta-helix, Pectin lyase-like"/>
    <property type="match status" value="1"/>
</dbReference>
<dbReference type="PANTHER" id="PTHR31683:SF18">
    <property type="entry name" value="PECTATE LYASE 21-RELATED"/>
    <property type="match status" value="1"/>
</dbReference>